<accession>A0A3E2GRD7</accession>
<organism evidence="4 5">
    <name type="scientific">Scytalidium lignicola</name>
    <name type="common">Hyphomycete</name>
    <dbReference type="NCBI Taxonomy" id="5539"/>
    <lineage>
        <taxon>Eukaryota</taxon>
        <taxon>Fungi</taxon>
        <taxon>Dikarya</taxon>
        <taxon>Ascomycota</taxon>
        <taxon>Pezizomycotina</taxon>
        <taxon>Leotiomycetes</taxon>
        <taxon>Leotiomycetes incertae sedis</taxon>
        <taxon>Scytalidium</taxon>
    </lineage>
</organism>
<dbReference type="Proteomes" id="UP000258309">
    <property type="component" value="Unassembled WGS sequence"/>
</dbReference>
<comment type="caution">
    <text evidence="4">The sequence shown here is derived from an EMBL/GenBank/DDBJ whole genome shotgun (WGS) entry which is preliminary data.</text>
</comment>
<evidence type="ECO:0000256" key="1">
    <source>
        <dbReference type="ARBA" id="ARBA00022729"/>
    </source>
</evidence>
<evidence type="ECO:0000256" key="2">
    <source>
        <dbReference type="ARBA" id="ARBA00022837"/>
    </source>
</evidence>
<dbReference type="AlphaFoldDB" id="A0A3E2GRD7"/>
<dbReference type="InterPro" id="IPR002048">
    <property type="entry name" value="EF_hand_dom"/>
</dbReference>
<dbReference type="PROSITE" id="PS00018">
    <property type="entry name" value="EF_HAND_1"/>
    <property type="match status" value="1"/>
</dbReference>
<keyword evidence="2" id="KW-0106">Calcium</keyword>
<feature type="domain" description="EF-hand" evidence="3">
    <location>
        <begin position="13"/>
        <end position="48"/>
    </location>
</feature>
<dbReference type="OrthoDB" id="289247at2759"/>
<sequence length="131" mass="15181">MNDETAKDVPQSKRDEIVREVMGVLDHNGNGQVTMGEWMVFCTRGNGKGSKGVLPDFGTGPGHHWDLETEYEIHHWEKYHDENTKVEDLIHPEDIEHFRKHDELEAEAEAQANLDMMSIVEQNIPEKFRRN</sequence>
<keyword evidence="5" id="KW-1185">Reference proteome</keyword>
<dbReference type="PANTHER" id="PTHR19237">
    <property type="entry name" value="NUCLEOBINDIN"/>
    <property type="match status" value="1"/>
</dbReference>
<proteinExistence type="predicted"/>
<protein>
    <recommendedName>
        <fullName evidence="3">EF-hand domain-containing protein</fullName>
    </recommendedName>
</protein>
<gene>
    <name evidence="4" type="ORF">B7463_g12668</name>
</gene>
<dbReference type="SUPFAM" id="SSF47473">
    <property type="entry name" value="EF-hand"/>
    <property type="match status" value="1"/>
</dbReference>
<dbReference type="PANTHER" id="PTHR19237:SF20">
    <property type="entry name" value="NUCLEOBINDIN 1"/>
    <property type="match status" value="1"/>
</dbReference>
<dbReference type="InterPro" id="IPR011992">
    <property type="entry name" value="EF-hand-dom_pair"/>
</dbReference>
<evidence type="ECO:0000313" key="5">
    <source>
        <dbReference type="Proteomes" id="UP000258309"/>
    </source>
</evidence>
<dbReference type="PROSITE" id="PS50222">
    <property type="entry name" value="EF_HAND_2"/>
    <property type="match status" value="1"/>
</dbReference>
<dbReference type="GO" id="GO:0005793">
    <property type="term" value="C:endoplasmic reticulum-Golgi intermediate compartment"/>
    <property type="evidence" value="ECO:0007669"/>
    <property type="project" value="TreeGrafter"/>
</dbReference>
<reference evidence="4 5" key="1">
    <citation type="submission" date="2018-05" db="EMBL/GenBank/DDBJ databases">
        <title>Draft genome sequence of Scytalidium lignicola DSM 105466, a ubiquitous saprotrophic fungus.</title>
        <authorList>
            <person name="Buettner E."/>
            <person name="Gebauer A.M."/>
            <person name="Hofrichter M."/>
            <person name="Liers C."/>
            <person name="Kellner H."/>
        </authorList>
    </citation>
    <scope>NUCLEOTIDE SEQUENCE [LARGE SCALE GENOMIC DNA]</scope>
    <source>
        <strain evidence="4 5">DSM 105466</strain>
    </source>
</reference>
<dbReference type="InterPro" id="IPR018247">
    <property type="entry name" value="EF_Hand_1_Ca_BS"/>
</dbReference>
<evidence type="ECO:0000259" key="3">
    <source>
        <dbReference type="PROSITE" id="PS50222"/>
    </source>
</evidence>
<name>A0A3E2GRD7_SCYLI</name>
<dbReference type="GO" id="GO:0005509">
    <property type="term" value="F:calcium ion binding"/>
    <property type="evidence" value="ECO:0007669"/>
    <property type="project" value="InterPro"/>
</dbReference>
<feature type="non-terminal residue" evidence="4">
    <location>
        <position position="131"/>
    </location>
</feature>
<feature type="non-terminal residue" evidence="4">
    <location>
        <position position="1"/>
    </location>
</feature>
<dbReference type="EMBL" id="NCSJ02000664">
    <property type="protein sequence ID" value="RFU23672.1"/>
    <property type="molecule type" value="Genomic_DNA"/>
</dbReference>
<evidence type="ECO:0000313" key="4">
    <source>
        <dbReference type="EMBL" id="RFU23672.1"/>
    </source>
</evidence>
<keyword evidence="1" id="KW-0732">Signal</keyword>
<dbReference type="InterPro" id="IPR040250">
    <property type="entry name" value="Nucleobindin"/>
</dbReference>